<evidence type="ECO:0000256" key="4">
    <source>
        <dbReference type="ARBA" id="ARBA00022692"/>
    </source>
</evidence>
<comment type="similarity">
    <text evidence="2 9">Belongs to the mitochondrial pyruvate carrier (MPC) (TC 2.A.105) family.</text>
</comment>
<dbReference type="GO" id="GO:0006850">
    <property type="term" value="P:pyruvate import into mitochondria"/>
    <property type="evidence" value="ECO:0007669"/>
    <property type="project" value="InterPro"/>
</dbReference>
<gene>
    <name evidence="10" type="ORF">CcCBS67573_g05473</name>
</gene>
<dbReference type="EMBL" id="QEAP01000198">
    <property type="protein sequence ID" value="TPX73253.1"/>
    <property type="molecule type" value="Genomic_DNA"/>
</dbReference>
<evidence type="ECO:0000256" key="7">
    <source>
        <dbReference type="ARBA" id="ARBA00023128"/>
    </source>
</evidence>
<dbReference type="STRING" id="246404.A0A507FAF0"/>
<comment type="caution">
    <text evidence="10">The sequence shown here is derived from an EMBL/GenBank/DDBJ whole genome shotgun (WGS) entry which is preliminary data.</text>
</comment>
<keyword evidence="5 9" id="KW-0999">Mitochondrion inner membrane</keyword>
<comment type="function">
    <text evidence="9">Mediates the uptake of pyruvate into mitochondria.</text>
</comment>
<dbReference type="InterPro" id="IPR005336">
    <property type="entry name" value="MPC"/>
</dbReference>
<keyword evidence="7 9" id="KW-0496">Mitochondrion</keyword>
<evidence type="ECO:0000256" key="6">
    <source>
        <dbReference type="ARBA" id="ARBA00022989"/>
    </source>
</evidence>
<reference evidence="10 11" key="1">
    <citation type="journal article" date="2019" name="Sci. Rep.">
        <title>Comparative genomics of chytrid fungi reveal insights into the obligate biotrophic and pathogenic lifestyle of Synchytrium endobioticum.</title>
        <authorList>
            <person name="van de Vossenberg B.T.L.H."/>
            <person name="Warris S."/>
            <person name="Nguyen H.D.T."/>
            <person name="van Gent-Pelzer M.P.E."/>
            <person name="Joly D.L."/>
            <person name="van de Geest H.C."/>
            <person name="Bonants P.J.M."/>
            <person name="Smith D.S."/>
            <person name="Levesque C.A."/>
            <person name="van der Lee T.A.J."/>
        </authorList>
    </citation>
    <scope>NUCLEOTIDE SEQUENCE [LARGE SCALE GENOMIC DNA]</scope>
    <source>
        <strain evidence="10 11">CBS 675.73</strain>
    </source>
</reference>
<keyword evidence="4" id="KW-0812">Transmembrane</keyword>
<dbReference type="AlphaFoldDB" id="A0A507FAF0"/>
<evidence type="ECO:0000256" key="9">
    <source>
        <dbReference type="RuleBase" id="RU363100"/>
    </source>
</evidence>
<accession>A0A507FAF0</accession>
<name>A0A507FAF0_9FUNG</name>
<evidence type="ECO:0000256" key="3">
    <source>
        <dbReference type="ARBA" id="ARBA00022448"/>
    </source>
</evidence>
<evidence type="ECO:0000313" key="11">
    <source>
        <dbReference type="Proteomes" id="UP000320333"/>
    </source>
</evidence>
<comment type="subcellular location">
    <subcellularLocation>
        <location evidence="1 9">Mitochondrion inner membrane</location>
        <topology evidence="1 9">Multi-pass membrane protein</topology>
    </subcellularLocation>
</comment>
<keyword evidence="3 9" id="KW-0813">Transport</keyword>
<evidence type="ECO:0000256" key="2">
    <source>
        <dbReference type="ARBA" id="ARBA00006416"/>
    </source>
</evidence>
<keyword evidence="11" id="KW-1185">Reference proteome</keyword>
<evidence type="ECO:0000256" key="8">
    <source>
        <dbReference type="ARBA" id="ARBA00023136"/>
    </source>
</evidence>
<keyword evidence="8" id="KW-0472">Membrane</keyword>
<evidence type="ECO:0000313" key="10">
    <source>
        <dbReference type="EMBL" id="TPX73253.1"/>
    </source>
</evidence>
<keyword evidence="6" id="KW-1133">Transmembrane helix</keyword>
<dbReference type="Proteomes" id="UP000320333">
    <property type="component" value="Unassembled WGS sequence"/>
</dbReference>
<protein>
    <recommendedName>
        <fullName evidence="9">Mitochondrial pyruvate carrier</fullName>
    </recommendedName>
</protein>
<dbReference type="GO" id="GO:0005743">
    <property type="term" value="C:mitochondrial inner membrane"/>
    <property type="evidence" value="ECO:0007669"/>
    <property type="project" value="UniProtKB-SubCell"/>
</dbReference>
<dbReference type="OrthoDB" id="869189at2759"/>
<proteinExistence type="inferred from homology"/>
<organism evidence="10 11">
    <name type="scientific">Chytriomyces confervae</name>
    <dbReference type="NCBI Taxonomy" id="246404"/>
    <lineage>
        <taxon>Eukaryota</taxon>
        <taxon>Fungi</taxon>
        <taxon>Fungi incertae sedis</taxon>
        <taxon>Chytridiomycota</taxon>
        <taxon>Chytridiomycota incertae sedis</taxon>
        <taxon>Chytridiomycetes</taxon>
        <taxon>Chytridiales</taxon>
        <taxon>Chytriomycetaceae</taxon>
        <taxon>Chytriomyces</taxon>
    </lineage>
</organism>
<dbReference type="Pfam" id="PF03650">
    <property type="entry name" value="MPC"/>
    <property type="match status" value="1"/>
</dbReference>
<evidence type="ECO:0000256" key="5">
    <source>
        <dbReference type="ARBA" id="ARBA00022792"/>
    </source>
</evidence>
<sequence length="115" mass="12720">MSAAPTNAVAQSALSKFWNHPAGPKTIFFWAPTMKWSLVIAGLKDINRPVEKMSVQQQGALAATGVIWSRYATVITPINYNLMSVNIFVGATGLYQLYRIWNFEQEKKAQAAKSA</sequence>
<dbReference type="PANTHER" id="PTHR14154">
    <property type="entry name" value="UPF0041 BRAIN PROTEIN 44-RELATED"/>
    <property type="match status" value="1"/>
</dbReference>
<evidence type="ECO:0000256" key="1">
    <source>
        <dbReference type="ARBA" id="ARBA00004448"/>
    </source>
</evidence>